<evidence type="ECO:0000313" key="3">
    <source>
        <dbReference type="Proteomes" id="UP000074072"/>
    </source>
</evidence>
<name>A0A147IKC1_9SPHN</name>
<proteinExistence type="predicted"/>
<sequence length="277" mass="28475">MTALTPRQAIKVKAALSLIAVHGHNPRTVQQAATAELAKGYPANIAYKNAIDGFIARVPAMGNTLHLAIDLIHNSDDATVALYDRALTEYNNTGDDSCLDGLAPMILEDAKALAISKGEVTEADAANWTIEDALGSTSEAFADTPDVPDATTLAPGQTANSSFGFNGFPSPAAQAPSAPAQAATGPQWVQTATGFRLVAQAPASGPQVGQSMTGYDPYQASRSPTGIRVAQTGDAARRSHGTPVGDIAYSATGTGYRVTPTGEAARREAGVPLGDNV</sequence>
<dbReference type="Proteomes" id="UP000074072">
    <property type="component" value="Unassembled WGS sequence"/>
</dbReference>
<accession>A0A147IKC1</accession>
<feature type="compositionally biased region" description="Low complexity" evidence="1">
    <location>
        <begin position="169"/>
        <end position="183"/>
    </location>
</feature>
<feature type="compositionally biased region" description="Polar residues" evidence="1">
    <location>
        <begin position="154"/>
        <end position="164"/>
    </location>
</feature>
<comment type="caution">
    <text evidence="2">The sequence shown here is derived from an EMBL/GenBank/DDBJ whole genome shotgun (WGS) entry which is preliminary data.</text>
</comment>
<protein>
    <submittedName>
        <fullName evidence="2">Uncharacterized protein</fullName>
    </submittedName>
</protein>
<dbReference type="OrthoDB" id="7543867at2"/>
<evidence type="ECO:0000256" key="1">
    <source>
        <dbReference type="SAM" id="MobiDB-lite"/>
    </source>
</evidence>
<dbReference type="PATRIC" id="fig|33051.4.peg.891"/>
<dbReference type="RefSeq" id="WP_058753520.1">
    <property type="nucleotide sequence ID" value="NZ_LDTE01000132.1"/>
</dbReference>
<gene>
    <name evidence="2" type="ORF">SB4_17065</name>
</gene>
<feature type="region of interest" description="Disordered" evidence="1">
    <location>
        <begin position="204"/>
        <end position="223"/>
    </location>
</feature>
<organism evidence="2 3">
    <name type="scientific">Sphingomonas sanguinis</name>
    <dbReference type="NCBI Taxonomy" id="33051"/>
    <lineage>
        <taxon>Bacteria</taxon>
        <taxon>Pseudomonadati</taxon>
        <taxon>Pseudomonadota</taxon>
        <taxon>Alphaproteobacteria</taxon>
        <taxon>Sphingomonadales</taxon>
        <taxon>Sphingomonadaceae</taxon>
        <taxon>Sphingomonas</taxon>
    </lineage>
</organism>
<dbReference type="AlphaFoldDB" id="A0A147IKC1"/>
<reference evidence="2 3" key="1">
    <citation type="journal article" date="2016" name="Front. Microbiol.">
        <title>Genomic Resource of Rice Seed Associated Bacteria.</title>
        <authorList>
            <person name="Midha S."/>
            <person name="Bansal K."/>
            <person name="Sharma S."/>
            <person name="Kumar N."/>
            <person name="Patil P.P."/>
            <person name="Chaudhry V."/>
            <person name="Patil P.B."/>
        </authorList>
    </citation>
    <scope>NUCLEOTIDE SEQUENCE [LARGE SCALE GENOMIC DNA]</scope>
    <source>
        <strain evidence="2 3">SB4</strain>
    </source>
</reference>
<evidence type="ECO:0000313" key="2">
    <source>
        <dbReference type="EMBL" id="KTT95647.1"/>
    </source>
</evidence>
<dbReference type="EMBL" id="LDTE01000132">
    <property type="protein sequence ID" value="KTT95647.1"/>
    <property type="molecule type" value="Genomic_DNA"/>
</dbReference>
<feature type="region of interest" description="Disordered" evidence="1">
    <location>
        <begin position="139"/>
        <end position="186"/>
    </location>
</feature>